<protein>
    <submittedName>
        <fullName evidence="5">ATP-binding cassette domain-containing protein</fullName>
    </submittedName>
</protein>
<dbReference type="Pfam" id="PF00005">
    <property type="entry name" value="ABC_tran"/>
    <property type="match status" value="1"/>
</dbReference>
<accession>A0A8J8BEW3</accession>
<evidence type="ECO:0000313" key="6">
    <source>
        <dbReference type="Proteomes" id="UP000677913"/>
    </source>
</evidence>
<dbReference type="Proteomes" id="UP000677913">
    <property type="component" value="Unassembled WGS sequence"/>
</dbReference>
<proteinExistence type="inferred from homology"/>
<feature type="region of interest" description="Disordered" evidence="3">
    <location>
        <begin position="408"/>
        <end position="475"/>
    </location>
</feature>
<evidence type="ECO:0000256" key="3">
    <source>
        <dbReference type="SAM" id="MobiDB-lite"/>
    </source>
</evidence>
<dbReference type="RefSeq" id="WP_211470664.1">
    <property type="nucleotide sequence ID" value="NZ_JAGSXH010000114.1"/>
</dbReference>
<comment type="similarity">
    <text evidence="1">Belongs to the ABC transporter superfamily.</text>
</comment>
<dbReference type="PANTHER" id="PTHR43335">
    <property type="entry name" value="ABC TRANSPORTER, ATP-BINDING PROTEIN"/>
    <property type="match status" value="1"/>
</dbReference>
<organism evidence="5 6">
    <name type="scientific">Actinocrinis puniceicyclus</name>
    <dbReference type="NCBI Taxonomy" id="977794"/>
    <lineage>
        <taxon>Bacteria</taxon>
        <taxon>Bacillati</taxon>
        <taxon>Actinomycetota</taxon>
        <taxon>Actinomycetes</taxon>
        <taxon>Catenulisporales</taxon>
        <taxon>Actinospicaceae</taxon>
        <taxon>Actinocrinis</taxon>
    </lineage>
</organism>
<dbReference type="AlphaFoldDB" id="A0A8J8BEW3"/>
<evidence type="ECO:0000256" key="2">
    <source>
        <dbReference type="ARBA" id="ARBA00022448"/>
    </source>
</evidence>
<keyword evidence="2" id="KW-0813">Transport</keyword>
<dbReference type="PROSITE" id="PS50893">
    <property type="entry name" value="ABC_TRANSPORTER_2"/>
    <property type="match status" value="1"/>
</dbReference>
<dbReference type="PANTHER" id="PTHR43335:SF4">
    <property type="entry name" value="ABC TRANSPORTER, ATP-BINDING PROTEIN"/>
    <property type="match status" value="1"/>
</dbReference>
<dbReference type="InterPro" id="IPR027417">
    <property type="entry name" value="P-loop_NTPase"/>
</dbReference>
<keyword evidence="6" id="KW-1185">Reference proteome</keyword>
<evidence type="ECO:0000259" key="4">
    <source>
        <dbReference type="PROSITE" id="PS50893"/>
    </source>
</evidence>
<dbReference type="GO" id="GO:0005524">
    <property type="term" value="F:ATP binding"/>
    <property type="evidence" value="ECO:0007669"/>
    <property type="project" value="UniProtKB-KW"/>
</dbReference>
<comment type="caution">
    <text evidence="5">The sequence shown here is derived from an EMBL/GenBank/DDBJ whole genome shotgun (WGS) entry which is preliminary data.</text>
</comment>
<keyword evidence="5" id="KW-0547">Nucleotide-binding</keyword>
<sequence>MIEAIDLTVRRRGRTVLDAVSFDVRPGQVTGMLGGTGAGKSVLLRRMVQLERGRGETLFDGRTYRSLRRPMREVGLLLDPPGGDPDRTVRNHLRLALATDPGAARSGMMNGMRGADAQPHDAGDREPDSATAVTADAAGIVRAGRLGRRDPASRRARPGDRIDAVLDIVGLSGQSRTRLSELTEGMSTRLGIAVALLGDPAALLLDCPDRGLEPEGLAWLAALLRAFTAQGRAALVTGSDTETLVAMVDRVLLLDAGYLVGTRTAQEVLRAPTGAVVVVRSPQVVRLAAILAEAGARSTQSDGACLEVRGLDRARVGDLAFRHGIPVHELSERFTGSDPADLVLAACMGRRARPVFPPRGVPDGRRAPGVVTPSGSVRLVPARPAAAPVVGRAVAAQPGPEPALLRERREARAQRQIAAAAHTSAPVAGPGCEPGSNSASGAAGSQIADVRVTPTDSGPEAAGEPVSAPETEVRR</sequence>
<reference evidence="5" key="1">
    <citation type="submission" date="2021-04" db="EMBL/GenBank/DDBJ databases">
        <title>Genome based classification of Actinospica acidithermotolerans sp. nov., an actinobacterium isolated from an Indonesian hot spring.</title>
        <authorList>
            <person name="Kusuma A.B."/>
            <person name="Putra K.E."/>
            <person name="Nafisah S."/>
            <person name="Loh J."/>
            <person name="Nouioui I."/>
            <person name="Goodfellow M."/>
        </authorList>
    </citation>
    <scope>NUCLEOTIDE SEQUENCE</scope>
    <source>
        <strain evidence="5">DSM 45618</strain>
    </source>
</reference>
<gene>
    <name evidence="5" type="ORF">KGA66_23395</name>
</gene>
<dbReference type="InterPro" id="IPR003439">
    <property type="entry name" value="ABC_transporter-like_ATP-bd"/>
</dbReference>
<dbReference type="GO" id="GO:0016887">
    <property type="term" value="F:ATP hydrolysis activity"/>
    <property type="evidence" value="ECO:0007669"/>
    <property type="project" value="InterPro"/>
</dbReference>
<name>A0A8J8BEW3_9ACTN</name>
<feature type="compositionally biased region" description="Low complexity" evidence="3">
    <location>
        <begin position="435"/>
        <end position="445"/>
    </location>
</feature>
<dbReference type="SUPFAM" id="SSF52540">
    <property type="entry name" value="P-loop containing nucleoside triphosphate hydrolases"/>
    <property type="match status" value="1"/>
</dbReference>
<evidence type="ECO:0000313" key="5">
    <source>
        <dbReference type="EMBL" id="MBS2966010.1"/>
    </source>
</evidence>
<dbReference type="EMBL" id="JAGSXH010000114">
    <property type="protein sequence ID" value="MBS2966010.1"/>
    <property type="molecule type" value="Genomic_DNA"/>
</dbReference>
<feature type="domain" description="ABC transporter" evidence="4">
    <location>
        <begin position="2"/>
        <end position="281"/>
    </location>
</feature>
<evidence type="ECO:0000256" key="1">
    <source>
        <dbReference type="ARBA" id="ARBA00005417"/>
    </source>
</evidence>
<dbReference type="Gene3D" id="3.40.50.300">
    <property type="entry name" value="P-loop containing nucleotide triphosphate hydrolases"/>
    <property type="match status" value="1"/>
</dbReference>
<keyword evidence="5" id="KW-0067">ATP-binding</keyword>